<evidence type="ECO:0000313" key="3">
    <source>
        <dbReference type="Proteomes" id="UP000196475"/>
    </source>
</evidence>
<organism evidence="2 3">
    <name type="scientific">Bacillus thermozeamaize</name>
    <dbReference type="NCBI Taxonomy" id="230954"/>
    <lineage>
        <taxon>Bacteria</taxon>
        <taxon>Bacillati</taxon>
        <taxon>Bacillota</taxon>
        <taxon>Bacilli</taxon>
        <taxon>Bacillales</taxon>
        <taxon>Bacillaceae</taxon>
        <taxon>Bacillus</taxon>
    </lineage>
</organism>
<keyword evidence="1" id="KW-1133">Transmembrane helix</keyword>
<evidence type="ECO:0000256" key="1">
    <source>
        <dbReference type="SAM" id="Phobius"/>
    </source>
</evidence>
<feature type="transmembrane region" description="Helical" evidence="1">
    <location>
        <begin position="44"/>
        <end position="64"/>
    </location>
</feature>
<dbReference type="EMBL" id="LZRT01000060">
    <property type="protein sequence ID" value="OUM88550.1"/>
    <property type="molecule type" value="Genomic_DNA"/>
</dbReference>
<dbReference type="Proteomes" id="UP000196475">
    <property type="component" value="Unassembled WGS sequence"/>
</dbReference>
<dbReference type="AlphaFoldDB" id="A0A1Y3PMI1"/>
<name>A0A1Y3PMI1_9BACI</name>
<protein>
    <recommendedName>
        <fullName evidence="4">DUF2269 domain-containing protein</fullName>
    </recommendedName>
</protein>
<feature type="transmembrane region" description="Helical" evidence="1">
    <location>
        <begin position="70"/>
        <end position="93"/>
    </location>
</feature>
<gene>
    <name evidence="2" type="ORF">BAA01_05505</name>
</gene>
<accession>A0A1Y3PMI1</accession>
<evidence type="ECO:0000313" key="2">
    <source>
        <dbReference type="EMBL" id="OUM88550.1"/>
    </source>
</evidence>
<reference evidence="3" key="1">
    <citation type="submission" date="2016-06" db="EMBL/GenBank/DDBJ databases">
        <authorList>
            <person name="Nascimento L."/>
            <person name="Pereira R.V."/>
            <person name="Martins L.F."/>
            <person name="Quaggio R.B."/>
            <person name="Silva A.M."/>
            <person name="Setubal J.C."/>
        </authorList>
    </citation>
    <scope>NUCLEOTIDE SEQUENCE [LARGE SCALE GENOMIC DNA]</scope>
</reference>
<evidence type="ECO:0008006" key="4">
    <source>
        <dbReference type="Google" id="ProtNLM"/>
    </source>
</evidence>
<sequence>MPVHGIHSFSAVVFAILILLPIQAMRLRRMTPGKITVALKPWRIFLQVAHLFLVIALVTGLLLRPDFSSVWFWVVLLVFIVLGALLGITAKSLREVADTAKSRQPHSRQLQKLSRFSILLALSVIVMILLMVLH</sequence>
<feature type="transmembrane region" description="Helical" evidence="1">
    <location>
        <begin position="113"/>
        <end position="133"/>
    </location>
</feature>
<comment type="caution">
    <text evidence="2">The sequence shown here is derived from an EMBL/GenBank/DDBJ whole genome shotgun (WGS) entry which is preliminary data.</text>
</comment>
<feature type="transmembrane region" description="Helical" evidence="1">
    <location>
        <begin position="6"/>
        <end position="24"/>
    </location>
</feature>
<proteinExistence type="predicted"/>
<keyword evidence="1" id="KW-0472">Membrane</keyword>
<keyword evidence="1" id="KW-0812">Transmembrane</keyword>